<dbReference type="InterPro" id="IPR038108">
    <property type="entry name" value="RPN13_DEUBAD_sf"/>
</dbReference>
<dbReference type="Gene3D" id="2.30.29.70">
    <property type="entry name" value="Proteasomal ubiquitin receptor Rpn13/ADRM1"/>
    <property type="match status" value="1"/>
</dbReference>
<evidence type="ECO:0000256" key="4">
    <source>
        <dbReference type="ARBA" id="ARBA00022942"/>
    </source>
</evidence>
<keyword evidence="3" id="KW-0963">Cytoplasm</keyword>
<keyword evidence="4" id="KW-0647">Proteasome</keyword>
<dbReference type="HOGENOM" id="CLU_041798_4_0_1"/>
<evidence type="ECO:0000313" key="9">
    <source>
        <dbReference type="Proteomes" id="UP000016931"/>
    </source>
</evidence>
<dbReference type="GO" id="GO:0061133">
    <property type="term" value="F:endopeptidase activator activity"/>
    <property type="evidence" value="ECO:0007669"/>
    <property type="project" value="TreeGrafter"/>
</dbReference>
<evidence type="ECO:0000256" key="2">
    <source>
        <dbReference type="ARBA" id="ARBA00004496"/>
    </source>
</evidence>
<evidence type="ECO:0000313" key="8">
    <source>
        <dbReference type="EMBL" id="EMF16677.1"/>
    </source>
</evidence>
<feature type="domain" description="Pru" evidence="7">
    <location>
        <begin position="1"/>
        <end position="134"/>
    </location>
</feature>
<evidence type="ECO:0000256" key="3">
    <source>
        <dbReference type="ARBA" id="ARBA00022490"/>
    </source>
</evidence>
<dbReference type="Pfam" id="PF04683">
    <property type="entry name" value="Rpn13_ADRM1_Pru"/>
    <property type="match status" value="1"/>
</dbReference>
<accession>N1QK97</accession>
<dbReference type="eggNOG" id="KOG3037">
    <property type="taxonomic scope" value="Eukaryota"/>
</dbReference>
<name>N1QK97_SPHMS</name>
<dbReference type="GO" id="GO:0008541">
    <property type="term" value="C:proteasome regulatory particle, lid subcomplex"/>
    <property type="evidence" value="ECO:0007669"/>
    <property type="project" value="TreeGrafter"/>
</dbReference>
<dbReference type="InterPro" id="IPR006773">
    <property type="entry name" value="Rpn13/ADRM1"/>
</dbReference>
<dbReference type="GeneID" id="27907261"/>
<organism evidence="8 9">
    <name type="scientific">Sphaerulina musiva (strain SO2202)</name>
    <name type="common">Poplar stem canker fungus</name>
    <name type="synonym">Septoria musiva</name>
    <dbReference type="NCBI Taxonomy" id="692275"/>
    <lineage>
        <taxon>Eukaryota</taxon>
        <taxon>Fungi</taxon>
        <taxon>Dikarya</taxon>
        <taxon>Ascomycota</taxon>
        <taxon>Pezizomycotina</taxon>
        <taxon>Dothideomycetes</taxon>
        <taxon>Dothideomycetidae</taxon>
        <taxon>Mycosphaerellales</taxon>
        <taxon>Mycosphaerellaceae</taxon>
        <taxon>Sphaerulina</taxon>
    </lineage>
</organism>
<dbReference type="AlphaFoldDB" id="N1QK97"/>
<dbReference type="GO" id="GO:0070628">
    <property type="term" value="F:proteasome binding"/>
    <property type="evidence" value="ECO:0007669"/>
    <property type="project" value="TreeGrafter"/>
</dbReference>
<evidence type="ECO:0000256" key="6">
    <source>
        <dbReference type="SAM" id="MobiDB-lite"/>
    </source>
</evidence>
<dbReference type="GO" id="GO:0005634">
    <property type="term" value="C:nucleus"/>
    <property type="evidence" value="ECO:0007669"/>
    <property type="project" value="UniProtKB-SubCell"/>
</dbReference>
<dbReference type="OrthoDB" id="340431at2759"/>
<dbReference type="InterPro" id="IPR044868">
    <property type="entry name" value="Rpn13/ADRM1_Pru"/>
</dbReference>
<dbReference type="Gene3D" id="1.10.2020.20">
    <property type="match status" value="1"/>
</dbReference>
<dbReference type="PANTHER" id="PTHR12225:SF0">
    <property type="entry name" value="PROTEASOMAL UBIQUITIN RECEPTOR ADRM1"/>
    <property type="match status" value="1"/>
</dbReference>
<feature type="compositionally biased region" description="Basic and acidic residues" evidence="6">
    <location>
        <begin position="184"/>
        <end position="196"/>
    </location>
</feature>
<dbReference type="RefSeq" id="XP_016764798.1">
    <property type="nucleotide sequence ID" value="XM_016910124.1"/>
</dbReference>
<dbReference type="PROSITE" id="PS51917">
    <property type="entry name" value="PRU"/>
    <property type="match status" value="1"/>
</dbReference>
<protein>
    <submittedName>
        <fullName evidence="8">ARM_1-domain-containing protein</fullName>
    </submittedName>
</protein>
<dbReference type="InterPro" id="IPR038633">
    <property type="entry name" value="Rpn13/ADRM1_Pru_sf"/>
</dbReference>
<dbReference type="OMA" id="RSPQFMQ"/>
<sequence>MAATPIITFKAGLCKFTDRTVTPDPRPGYIYLYSEDELMHFCWRPRSAPSTEPEIDLIMFPTDGHFYPYVKEQGAEELHSPTNGRIFVLKFSSSNQRHYWWMQSKTQSREGEHSWFSERDQRIGQVIDQLLQGEDVDVTAEIDHIRGGGNAGTDGDADAMEVDQDRSLARQGSGGAGQDAGNGDPREEGEASREGGADGGRADSSSSSAPQQDANTAVQNFLQSLNSGGGSLGGPQQAVEKPFTSLPDLLSTSTTTAYISDASPAEIDNLCSFLPPELFLLAQESTSSTSAAEPTPSTTQAALETLSIGQKKEILNKVVRSPQLQQSLGSLTIALRDGGLPMIGEALGIKIANGGNIKGGSMPLGGSAAVEAFIDGVKKTAEEQAKKQ</sequence>
<evidence type="ECO:0000256" key="5">
    <source>
        <dbReference type="ARBA" id="ARBA00023242"/>
    </source>
</evidence>
<dbReference type="CDD" id="cd13314">
    <property type="entry name" value="PH_Rpn13"/>
    <property type="match status" value="1"/>
</dbReference>
<dbReference type="GO" id="GO:0005737">
    <property type="term" value="C:cytoplasm"/>
    <property type="evidence" value="ECO:0007669"/>
    <property type="project" value="UniProtKB-SubCell"/>
</dbReference>
<keyword evidence="9" id="KW-1185">Reference proteome</keyword>
<dbReference type="STRING" id="692275.N1QK97"/>
<keyword evidence="5" id="KW-0539">Nucleus</keyword>
<evidence type="ECO:0000259" key="7">
    <source>
        <dbReference type="PROSITE" id="PS51917"/>
    </source>
</evidence>
<dbReference type="Proteomes" id="UP000016931">
    <property type="component" value="Unassembled WGS sequence"/>
</dbReference>
<dbReference type="EMBL" id="KB456260">
    <property type="protein sequence ID" value="EMF16677.1"/>
    <property type="molecule type" value="Genomic_DNA"/>
</dbReference>
<evidence type="ECO:0000256" key="1">
    <source>
        <dbReference type="ARBA" id="ARBA00004123"/>
    </source>
</evidence>
<dbReference type="PANTHER" id="PTHR12225">
    <property type="entry name" value="ADHESION REGULATING MOLECULE 1 110 KDA CELL MEMBRANE GLYCOPROTEIN"/>
    <property type="match status" value="1"/>
</dbReference>
<feature type="region of interest" description="Disordered" evidence="6">
    <location>
        <begin position="169"/>
        <end position="215"/>
    </location>
</feature>
<comment type="subcellular location">
    <subcellularLocation>
        <location evidence="2">Cytoplasm</location>
    </subcellularLocation>
    <subcellularLocation>
        <location evidence="1">Nucleus</location>
    </subcellularLocation>
</comment>
<proteinExistence type="predicted"/>
<gene>
    <name evidence="8" type="ORF">SEPMUDRAFT_76111</name>
</gene>
<reference evidence="8 9" key="1">
    <citation type="journal article" date="2012" name="PLoS Pathog.">
        <title>Diverse lifestyles and strategies of plant pathogenesis encoded in the genomes of eighteen Dothideomycetes fungi.</title>
        <authorList>
            <person name="Ohm R.A."/>
            <person name="Feau N."/>
            <person name="Henrissat B."/>
            <person name="Schoch C.L."/>
            <person name="Horwitz B.A."/>
            <person name="Barry K.W."/>
            <person name="Condon B.J."/>
            <person name="Copeland A.C."/>
            <person name="Dhillon B."/>
            <person name="Glaser F."/>
            <person name="Hesse C.N."/>
            <person name="Kosti I."/>
            <person name="LaButti K."/>
            <person name="Lindquist E.A."/>
            <person name="Lucas S."/>
            <person name="Salamov A.A."/>
            <person name="Bradshaw R.E."/>
            <person name="Ciuffetti L."/>
            <person name="Hamelin R.C."/>
            <person name="Kema G.H.J."/>
            <person name="Lawrence C."/>
            <person name="Scott J.A."/>
            <person name="Spatafora J.W."/>
            <person name="Turgeon B.G."/>
            <person name="de Wit P.J.G.M."/>
            <person name="Zhong S."/>
            <person name="Goodwin S.B."/>
            <person name="Grigoriev I.V."/>
        </authorList>
    </citation>
    <scope>NUCLEOTIDE SEQUENCE [LARGE SCALE GENOMIC DNA]</scope>
    <source>
        <strain evidence="8 9">SO2202</strain>
    </source>
</reference>